<organism evidence="1 2">
    <name type="scientific">Nocardia aurea</name>
    <dbReference type="NCBI Taxonomy" id="2144174"/>
    <lineage>
        <taxon>Bacteria</taxon>
        <taxon>Bacillati</taxon>
        <taxon>Actinomycetota</taxon>
        <taxon>Actinomycetes</taxon>
        <taxon>Mycobacteriales</taxon>
        <taxon>Nocardiaceae</taxon>
        <taxon>Nocardia</taxon>
    </lineage>
</organism>
<dbReference type="Proteomes" id="UP001551695">
    <property type="component" value="Unassembled WGS sequence"/>
</dbReference>
<sequence>MASSDGTAQDFAFIPDDVADAGRYVQLVAESLVNGLNSLDTDISALLGSWKGTSADAYSVGWTEAKQGAETVLEALQDMAELLGVTSQAFTHQDQLSASDTTALSSSLDLPGM</sequence>
<dbReference type="NCBIfam" id="TIGR03930">
    <property type="entry name" value="WXG100_ESAT6"/>
    <property type="match status" value="1"/>
</dbReference>
<comment type="caution">
    <text evidence="1">The sequence shown here is derived from an EMBL/GenBank/DDBJ whole genome shotgun (WGS) entry which is preliminary data.</text>
</comment>
<dbReference type="InterPro" id="IPR036689">
    <property type="entry name" value="ESAT-6-like_sf"/>
</dbReference>
<accession>A0ABV3FT43</accession>
<evidence type="ECO:0000313" key="2">
    <source>
        <dbReference type="Proteomes" id="UP001551695"/>
    </source>
</evidence>
<keyword evidence="2" id="KW-1185">Reference proteome</keyword>
<dbReference type="InterPro" id="IPR010310">
    <property type="entry name" value="T7SS_ESAT-6-like"/>
</dbReference>
<dbReference type="Pfam" id="PF06013">
    <property type="entry name" value="WXG100"/>
    <property type="match status" value="1"/>
</dbReference>
<gene>
    <name evidence="1" type="ORF">AB0I48_13480</name>
</gene>
<protein>
    <submittedName>
        <fullName evidence="1">WXG100 family type VII secretion target</fullName>
    </submittedName>
</protein>
<name>A0ABV3FT43_9NOCA</name>
<evidence type="ECO:0000313" key="1">
    <source>
        <dbReference type="EMBL" id="MEV0708570.1"/>
    </source>
</evidence>
<proteinExistence type="predicted"/>
<dbReference type="SUPFAM" id="SSF140453">
    <property type="entry name" value="EsxAB dimer-like"/>
    <property type="match status" value="1"/>
</dbReference>
<dbReference type="EMBL" id="JBFAKC010000005">
    <property type="protein sequence ID" value="MEV0708570.1"/>
    <property type="molecule type" value="Genomic_DNA"/>
</dbReference>
<dbReference type="Gene3D" id="1.10.287.1060">
    <property type="entry name" value="ESAT-6-like"/>
    <property type="match status" value="1"/>
</dbReference>
<reference evidence="1 2" key="1">
    <citation type="submission" date="2024-06" db="EMBL/GenBank/DDBJ databases">
        <title>The Natural Products Discovery Center: Release of the First 8490 Sequenced Strains for Exploring Actinobacteria Biosynthetic Diversity.</title>
        <authorList>
            <person name="Kalkreuter E."/>
            <person name="Kautsar S.A."/>
            <person name="Yang D."/>
            <person name="Bader C.D."/>
            <person name="Teijaro C.N."/>
            <person name="Fluegel L."/>
            <person name="Davis C.M."/>
            <person name="Simpson J.R."/>
            <person name="Lauterbach L."/>
            <person name="Steele A.D."/>
            <person name="Gui C."/>
            <person name="Meng S."/>
            <person name="Li G."/>
            <person name="Viehrig K."/>
            <person name="Ye F."/>
            <person name="Su P."/>
            <person name="Kiefer A.F."/>
            <person name="Nichols A."/>
            <person name="Cepeda A.J."/>
            <person name="Yan W."/>
            <person name="Fan B."/>
            <person name="Jiang Y."/>
            <person name="Adhikari A."/>
            <person name="Zheng C.-J."/>
            <person name="Schuster L."/>
            <person name="Cowan T.M."/>
            <person name="Smanski M.J."/>
            <person name="Chevrette M.G."/>
            <person name="De Carvalho L.P.S."/>
            <person name="Shen B."/>
        </authorList>
    </citation>
    <scope>NUCLEOTIDE SEQUENCE [LARGE SCALE GENOMIC DNA]</scope>
    <source>
        <strain evidence="1 2">NPDC050403</strain>
    </source>
</reference>
<dbReference type="RefSeq" id="WP_355085983.1">
    <property type="nucleotide sequence ID" value="NZ_JBEXKW010000019.1"/>
</dbReference>